<dbReference type="Proteomes" id="UP000294862">
    <property type="component" value="Unassembled WGS sequence"/>
</dbReference>
<evidence type="ECO:0008006" key="4">
    <source>
        <dbReference type="Google" id="ProtNLM"/>
    </source>
</evidence>
<name>A0A4R2HYX6_9GAMM</name>
<comment type="caution">
    <text evidence="2">The sequence shown here is derived from an EMBL/GenBank/DDBJ whole genome shotgun (WGS) entry which is preliminary data.</text>
</comment>
<dbReference type="RefSeq" id="WP_158287514.1">
    <property type="nucleotide sequence ID" value="NZ_SLWQ01000011.1"/>
</dbReference>
<keyword evidence="3" id="KW-1185">Reference proteome</keyword>
<dbReference type="OrthoDB" id="9808254at2"/>
<dbReference type="Pfam" id="PF06764">
    <property type="entry name" value="DUF1223"/>
    <property type="match status" value="1"/>
</dbReference>
<feature type="chain" id="PRO_5020245447" description="Secreted protein" evidence="1">
    <location>
        <begin position="23"/>
        <end position="246"/>
    </location>
</feature>
<dbReference type="AlphaFoldDB" id="A0A4R2HYX6"/>
<proteinExistence type="predicted"/>
<dbReference type="EMBL" id="SLWQ01000011">
    <property type="protein sequence ID" value="TCO36861.1"/>
    <property type="molecule type" value="Genomic_DNA"/>
</dbReference>
<sequence>MPHPTIALAAALGLACAGRASAAPATCSAHADGERPHLVELYTSEGCSSCPPAERWLSTLRDKPGYAPLEFHVDYWDSADWHDPYSDARYTARQKAAAAHALRGRIYTPQVYVDGRAWKNWPKAPPPQPPDARGVPLTLELEVGDTVHARTRTTAADGGEYRAYVAVTENGLANAITGGENRGETLAHDHVVRAFAGPFPPGEADAELALPAGVQREHAHVVAFVQDARNGDVVQVVRVPLAQCGR</sequence>
<dbReference type="PANTHER" id="PTHR36057">
    <property type="match status" value="1"/>
</dbReference>
<dbReference type="PANTHER" id="PTHR36057:SF1">
    <property type="entry name" value="LIPOPROTEIN LIPID ATTACHMENT SITE-LIKE PROTEIN, PUTATIVE (DUF1223)-RELATED"/>
    <property type="match status" value="1"/>
</dbReference>
<evidence type="ECO:0000313" key="3">
    <source>
        <dbReference type="Proteomes" id="UP000294862"/>
    </source>
</evidence>
<dbReference type="Gene3D" id="2.60.40.10">
    <property type="entry name" value="Immunoglobulins"/>
    <property type="match status" value="1"/>
</dbReference>
<evidence type="ECO:0000256" key="1">
    <source>
        <dbReference type="SAM" id="SignalP"/>
    </source>
</evidence>
<protein>
    <recommendedName>
        <fullName evidence="4">Secreted protein</fullName>
    </recommendedName>
</protein>
<dbReference type="InterPro" id="IPR036249">
    <property type="entry name" value="Thioredoxin-like_sf"/>
</dbReference>
<dbReference type="InterPro" id="IPR013783">
    <property type="entry name" value="Ig-like_fold"/>
</dbReference>
<keyword evidence="1" id="KW-0732">Signal</keyword>
<dbReference type="SUPFAM" id="SSF52833">
    <property type="entry name" value="Thioredoxin-like"/>
    <property type="match status" value="1"/>
</dbReference>
<organism evidence="2 3">
    <name type="scientific">Dokdonella fugitiva</name>
    <dbReference type="NCBI Taxonomy" id="328517"/>
    <lineage>
        <taxon>Bacteria</taxon>
        <taxon>Pseudomonadati</taxon>
        <taxon>Pseudomonadota</taxon>
        <taxon>Gammaproteobacteria</taxon>
        <taxon>Lysobacterales</taxon>
        <taxon>Rhodanobacteraceae</taxon>
        <taxon>Dokdonella</taxon>
    </lineage>
</organism>
<reference evidence="2 3" key="1">
    <citation type="journal article" date="2015" name="Stand. Genomic Sci.">
        <title>Genomic Encyclopedia of Bacterial and Archaeal Type Strains, Phase III: the genomes of soil and plant-associated and newly described type strains.</title>
        <authorList>
            <person name="Whitman W.B."/>
            <person name="Woyke T."/>
            <person name="Klenk H.P."/>
            <person name="Zhou Y."/>
            <person name="Lilburn T.G."/>
            <person name="Beck B.J."/>
            <person name="De Vos P."/>
            <person name="Vandamme P."/>
            <person name="Eisen J.A."/>
            <person name="Garrity G."/>
            <person name="Hugenholtz P."/>
            <person name="Kyrpides N.C."/>
        </authorList>
    </citation>
    <scope>NUCLEOTIDE SEQUENCE [LARGE SCALE GENOMIC DNA]</scope>
    <source>
        <strain evidence="2 3">A3</strain>
    </source>
</reference>
<evidence type="ECO:0000313" key="2">
    <source>
        <dbReference type="EMBL" id="TCO36861.1"/>
    </source>
</evidence>
<feature type="signal peptide" evidence="1">
    <location>
        <begin position="1"/>
        <end position="22"/>
    </location>
</feature>
<gene>
    <name evidence="2" type="ORF">EV148_11137</name>
</gene>
<dbReference type="InterPro" id="IPR010634">
    <property type="entry name" value="DUF1223"/>
</dbReference>
<accession>A0A4R2HYX6</accession>